<keyword evidence="2 5" id="KW-0238">DNA-binding</keyword>
<dbReference type="PROSITE" id="PS01117">
    <property type="entry name" value="HTH_MARR_1"/>
    <property type="match status" value="1"/>
</dbReference>
<dbReference type="PANTHER" id="PTHR42756">
    <property type="entry name" value="TRANSCRIPTIONAL REGULATOR, MARR"/>
    <property type="match status" value="1"/>
</dbReference>
<comment type="caution">
    <text evidence="5">The sequence shown here is derived from an EMBL/GenBank/DDBJ whole genome shotgun (WGS) entry which is preliminary data.</text>
</comment>
<evidence type="ECO:0000256" key="2">
    <source>
        <dbReference type="ARBA" id="ARBA00023125"/>
    </source>
</evidence>
<evidence type="ECO:0000313" key="6">
    <source>
        <dbReference type="Proteomes" id="UP000543642"/>
    </source>
</evidence>
<dbReference type="RefSeq" id="WP_183772888.1">
    <property type="nucleotide sequence ID" value="NZ_JACHFW010000004.1"/>
</dbReference>
<dbReference type="GO" id="GO:0003677">
    <property type="term" value="F:DNA binding"/>
    <property type="evidence" value="ECO:0007669"/>
    <property type="project" value="UniProtKB-KW"/>
</dbReference>
<keyword evidence="3" id="KW-0804">Transcription</keyword>
<evidence type="ECO:0000256" key="3">
    <source>
        <dbReference type="ARBA" id="ARBA00023163"/>
    </source>
</evidence>
<name>A0A7W8M4N2_9FIRM</name>
<gene>
    <name evidence="5" type="ORF">HNP82_001449</name>
</gene>
<dbReference type="InterPro" id="IPR036388">
    <property type="entry name" value="WH-like_DNA-bd_sf"/>
</dbReference>
<keyword evidence="1" id="KW-0805">Transcription regulation</keyword>
<evidence type="ECO:0000256" key="1">
    <source>
        <dbReference type="ARBA" id="ARBA00023015"/>
    </source>
</evidence>
<dbReference type="Proteomes" id="UP000543642">
    <property type="component" value="Unassembled WGS sequence"/>
</dbReference>
<dbReference type="SMART" id="SM00347">
    <property type="entry name" value="HTH_MARR"/>
    <property type="match status" value="1"/>
</dbReference>
<dbReference type="SUPFAM" id="SSF46785">
    <property type="entry name" value="Winged helix' DNA-binding domain"/>
    <property type="match status" value="1"/>
</dbReference>
<dbReference type="InterPro" id="IPR023187">
    <property type="entry name" value="Tscrpt_reg_MarR-type_CS"/>
</dbReference>
<dbReference type="InterPro" id="IPR036390">
    <property type="entry name" value="WH_DNA-bd_sf"/>
</dbReference>
<dbReference type="PANTHER" id="PTHR42756:SF2">
    <property type="entry name" value="MARR FAMILY REGULATORY PROTEIN"/>
    <property type="match status" value="1"/>
</dbReference>
<dbReference type="PROSITE" id="PS50995">
    <property type="entry name" value="HTH_MARR_2"/>
    <property type="match status" value="1"/>
</dbReference>
<dbReference type="InterPro" id="IPR000835">
    <property type="entry name" value="HTH_MarR-typ"/>
</dbReference>
<evidence type="ECO:0000259" key="4">
    <source>
        <dbReference type="PROSITE" id="PS50995"/>
    </source>
</evidence>
<dbReference type="EMBL" id="JACHFW010000004">
    <property type="protein sequence ID" value="MBB5264338.1"/>
    <property type="molecule type" value="Genomic_DNA"/>
</dbReference>
<evidence type="ECO:0000313" key="5">
    <source>
        <dbReference type="EMBL" id="MBB5264338.1"/>
    </source>
</evidence>
<feature type="domain" description="HTH marR-type" evidence="4">
    <location>
        <begin position="1"/>
        <end position="132"/>
    </location>
</feature>
<dbReference type="AlphaFoldDB" id="A0A7W8M4N2"/>
<dbReference type="GO" id="GO:0003700">
    <property type="term" value="F:DNA-binding transcription factor activity"/>
    <property type="evidence" value="ECO:0007669"/>
    <property type="project" value="InterPro"/>
</dbReference>
<accession>A0A7W8M4N2</accession>
<proteinExistence type="predicted"/>
<reference evidence="5 6" key="1">
    <citation type="submission" date="2020-08" db="EMBL/GenBank/DDBJ databases">
        <title>Genomic Encyclopedia of Type Strains, Phase IV (KMG-IV): sequencing the most valuable type-strain genomes for metagenomic binning, comparative biology and taxonomic classification.</title>
        <authorList>
            <person name="Goeker M."/>
        </authorList>
    </citation>
    <scope>NUCLEOTIDE SEQUENCE [LARGE SCALE GENOMIC DNA]</scope>
    <source>
        <strain evidence="5 6">DSM 106146</strain>
    </source>
</reference>
<organism evidence="5 6">
    <name type="scientific">Catenibacillus scindens</name>
    <dbReference type="NCBI Taxonomy" id="673271"/>
    <lineage>
        <taxon>Bacteria</taxon>
        <taxon>Bacillati</taxon>
        <taxon>Bacillota</taxon>
        <taxon>Clostridia</taxon>
        <taxon>Lachnospirales</taxon>
        <taxon>Lachnospiraceae</taxon>
        <taxon>Catenibacillus</taxon>
    </lineage>
</organism>
<keyword evidence="6" id="KW-1185">Reference proteome</keyword>
<sequence>MEIIKWLSITARYTRIYLDKELAPLNLNSSQYMYVIRVCQEPGITQDRFLKLFYVNPSNITRSLARLEKDGFIRRESYPGDRRTWRLWPTRRAIEANKKIQKIIADMEGYLTDHLDDSQARWLREWLEDAGKKVILQTSKDFFQERG</sequence>
<dbReference type="Gene3D" id="1.10.10.10">
    <property type="entry name" value="Winged helix-like DNA-binding domain superfamily/Winged helix DNA-binding domain"/>
    <property type="match status" value="1"/>
</dbReference>
<dbReference type="Pfam" id="PF01047">
    <property type="entry name" value="MarR"/>
    <property type="match status" value="1"/>
</dbReference>
<protein>
    <submittedName>
        <fullName evidence="5">DNA-binding MarR family transcriptional regulator</fullName>
    </submittedName>
</protein>